<protein>
    <recommendedName>
        <fullName evidence="2">Reverse transcriptase domain-containing protein</fullName>
    </recommendedName>
</protein>
<gene>
    <name evidence="3" type="ORF">QYF61_012658</name>
</gene>
<dbReference type="AlphaFoldDB" id="A0AAN7MU83"/>
<accession>A0AAN7MU83</accession>
<organism evidence="3 4">
    <name type="scientific">Mycteria americana</name>
    <name type="common">Wood stork</name>
    <dbReference type="NCBI Taxonomy" id="33587"/>
    <lineage>
        <taxon>Eukaryota</taxon>
        <taxon>Metazoa</taxon>
        <taxon>Chordata</taxon>
        <taxon>Craniata</taxon>
        <taxon>Vertebrata</taxon>
        <taxon>Euteleostomi</taxon>
        <taxon>Archelosauria</taxon>
        <taxon>Archosauria</taxon>
        <taxon>Dinosauria</taxon>
        <taxon>Saurischia</taxon>
        <taxon>Theropoda</taxon>
        <taxon>Coelurosauria</taxon>
        <taxon>Aves</taxon>
        <taxon>Neognathae</taxon>
        <taxon>Neoaves</taxon>
        <taxon>Aequornithes</taxon>
        <taxon>Ciconiiformes</taxon>
        <taxon>Ciconiidae</taxon>
        <taxon>Mycteria</taxon>
    </lineage>
</organism>
<evidence type="ECO:0000256" key="1">
    <source>
        <dbReference type="SAM" id="MobiDB-lite"/>
    </source>
</evidence>
<name>A0AAN7MU83_MYCAM</name>
<reference evidence="3 4" key="1">
    <citation type="journal article" date="2023" name="J. Hered.">
        <title>Chromosome-level genome of the wood stork (Mycteria americana) provides insight into avian chromosome evolution.</title>
        <authorList>
            <person name="Flamio R. Jr."/>
            <person name="Ramstad K.M."/>
        </authorList>
    </citation>
    <scope>NUCLEOTIDE SEQUENCE [LARGE SCALE GENOMIC DNA]</scope>
    <source>
        <strain evidence="3">JAX WOST 10</strain>
    </source>
</reference>
<keyword evidence="4" id="KW-1185">Reference proteome</keyword>
<comment type="caution">
    <text evidence="3">The sequence shown here is derived from an EMBL/GenBank/DDBJ whole genome shotgun (WGS) entry which is preliminary data.</text>
</comment>
<dbReference type="PANTHER" id="PTHR33332">
    <property type="entry name" value="REVERSE TRANSCRIPTASE DOMAIN-CONTAINING PROTEIN"/>
    <property type="match status" value="1"/>
</dbReference>
<feature type="compositionally biased region" description="Low complexity" evidence="1">
    <location>
        <begin position="206"/>
        <end position="241"/>
    </location>
</feature>
<dbReference type="InterPro" id="IPR000477">
    <property type="entry name" value="RT_dom"/>
</dbReference>
<dbReference type="Proteomes" id="UP001333110">
    <property type="component" value="Unassembled WGS sequence"/>
</dbReference>
<feature type="domain" description="Reverse transcriptase" evidence="2">
    <location>
        <begin position="34"/>
        <end position="141"/>
    </location>
</feature>
<feature type="compositionally biased region" description="Basic and acidic residues" evidence="1">
    <location>
        <begin position="193"/>
        <end position="202"/>
    </location>
</feature>
<evidence type="ECO:0000313" key="3">
    <source>
        <dbReference type="EMBL" id="KAK4816193.1"/>
    </source>
</evidence>
<proteinExistence type="predicted"/>
<dbReference type="EMBL" id="JAUNZN010000009">
    <property type="protein sequence ID" value="KAK4816193.1"/>
    <property type="molecule type" value="Genomic_DNA"/>
</dbReference>
<evidence type="ECO:0000259" key="2">
    <source>
        <dbReference type="Pfam" id="PF00078"/>
    </source>
</evidence>
<feature type="region of interest" description="Disordered" evidence="1">
    <location>
        <begin position="184"/>
        <end position="249"/>
    </location>
</feature>
<dbReference type="Pfam" id="PF00078">
    <property type="entry name" value="RVT_1"/>
    <property type="match status" value="1"/>
</dbReference>
<evidence type="ECO:0000313" key="4">
    <source>
        <dbReference type="Proteomes" id="UP001333110"/>
    </source>
</evidence>
<sequence>MSLSQGRDPRSPGTGLSSISQAGEVLGWSTWRRQPLIQKLVAHGLGGCTLCWVKNWLDGQAQRVVVNRVKSTWQLVTSGVPQGSVLGPVLFNIFINDLDEGIECALSKSADDTKLGGSVNLLKGRKDLQRDLDRLERWAKFNSKVISNLNDSMILLLGFDARKGICRSWLTKLENHGKCQGEFSLLSHQRGRPQGEEKDSGSVDKVTGTAATPVPTTGTKATPTSVTGTAATPIPATGTAAESENHPVLVSVTPIHKKKYTRKSVHLVRDEDEPGPS</sequence>